<dbReference type="AlphaFoldDB" id="K8ECI5"/>
<evidence type="ECO:0000313" key="2">
    <source>
        <dbReference type="Proteomes" id="UP000198341"/>
    </source>
</evidence>
<dbReference type="GeneID" id="19017031"/>
<gene>
    <name evidence="1" type="ORF">Bathy03g04940</name>
</gene>
<proteinExistence type="predicted"/>
<dbReference type="STRING" id="41875.K8ECI5"/>
<keyword evidence="2" id="KW-1185">Reference proteome</keyword>
<evidence type="ECO:0000313" key="1">
    <source>
        <dbReference type="EMBL" id="CCO15742.1"/>
    </source>
</evidence>
<evidence type="ECO:0008006" key="3">
    <source>
        <dbReference type="Google" id="ProtNLM"/>
    </source>
</evidence>
<dbReference type="eggNOG" id="KOG0131">
    <property type="taxonomic scope" value="Eukaryota"/>
</dbReference>
<dbReference type="GO" id="GO:0003676">
    <property type="term" value="F:nucleic acid binding"/>
    <property type="evidence" value="ECO:0007669"/>
    <property type="project" value="InterPro"/>
</dbReference>
<protein>
    <recommendedName>
        <fullName evidence="3">RRM domain-containing protein</fullName>
    </recommendedName>
</protein>
<dbReference type="InterPro" id="IPR035979">
    <property type="entry name" value="RBD_domain_sf"/>
</dbReference>
<dbReference type="KEGG" id="bpg:Bathy03g04940"/>
<dbReference type="OrthoDB" id="10259687at2759"/>
<reference evidence="1 2" key="1">
    <citation type="submission" date="2011-10" db="EMBL/GenBank/DDBJ databases">
        <authorList>
            <person name="Genoscope - CEA"/>
        </authorList>
    </citation>
    <scope>NUCLEOTIDE SEQUENCE [LARGE SCALE GENOMIC DNA]</scope>
    <source>
        <strain evidence="1 2">RCC 1105</strain>
    </source>
</reference>
<organism evidence="1 2">
    <name type="scientific">Bathycoccus prasinos</name>
    <dbReference type="NCBI Taxonomy" id="41875"/>
    <lineage>
        <taxon>Eukaryota</taxon>
        <taxon>Viridiplantae</taxon>
        <taxon>Chlorophyta</taxon>
        <taxon>Mamiellophyceae</taxon>
        <taxon>Mamiellales</taxon>
        <taxon>Bathycoccaceae</taxon>
        <taxon>Bathycoccus</taxon>
    </lineage>
</organism>
<dbReference type="RefSeq" id="XP_007514305.1">
    <property type="nucleotide sequence ID" value="XM_007514243.1"/>
</dbReference>
<dbReference type="SUPFAM" id="SSF54928">
    <property type="entry name" value="RNA-binding domain, RBD"/>
    <property type="match status" value="1"/>
</dbReference>
<dbReference type="EMBL" id="FO082276">
    <property type="protein sequence ID" value="CCO15742.1"/>
    <property type="molecule type" value="Genomic_DNA"/>
</dbReference>
<accession>K8ECI5</accession>
<name>K8ECI5_9CHLO</name>
<sequence length="50" mass="5366">MSGLAGGRITVSAGANTLGQHSQEKNADATMYVGNLDPQMDEQLLWELFV</sequence>
<dbReference type="Proteomes" id="UP000198341">
    <property type="component" value="Chromosome 3"/>
</dbReference>